<evidence type="ECO:0000256" key="1">
    <source>
        <dbReference type="SAM" id="SignalP"/>
    </source>
</evidence>
<feature type="signal peptide" evidence="1">
    <location>
        <begin position="1"/>
        <end position="25"/>
    </location>
</feature>
<dbReference type="Proteomes" id="UP001558632">
    <property type="component" value="Unassembled WGS sequence"/>
</dbReference>
<sequence length="67" mass="7564">MERLFANVFLLALIEIKKLMMPATCRRGKMMDACRWCQQTSVTTLLDRFDGLNVAALADAQHAGHCH</sequence>
<keyword evidence="1" id="KW-0732">Signal</keyword>
<evidence type="ECO:0000313" key="2">
    <source>
        <dbReference type="EMBL" id="KAL1228714.1"/>
    </source>
</evidence>
<proteinExistence type="predicted"/>
<reference evidence="2 3" key="1">
    <citation type="submission" date="2024-07" db="EMBL/GenBank/DDBJ databases">
        <title>Enhanced genomic and transcriptomic resources for Trichinella pseudospiralis and T. spiralis underpin the discovery of pronounced molecular differences between stages and species.</title>
        <authorList>
            <person name="Pasi K.K."/>
            <person name="La Rosa G."/>
            <person name="Gomez-Morales M.A."/>
            <person name="Tosini F."/>
            <person name="Sumanam S."/>
            <person name="Young N.D."/>
            <person name="Chang B.C."/>
            <person name="Robin G.B."/>
        </authorList>
    </citation>
    <scope>NUCLEOTIDE SEQUENCE [LARGE SCALE GENOMIC DNA]</scope>
    <source>
        <strain evidence="2">ISS534</strain>
    </source>
</reference>
<feature type="chain" id="PRO_5046224205" evidence="1">
    <location>
        <begin position="26"/>
        <end position="67"/>
    </location>
</feature>
<dbReference type="EMBL" id="JBEUSY010000498">
    <property type="protein sequence ID" value="KAL1228714.1"/>
    <property type="molecule type" value="Genomic_DNA"/>
</dbReference>
<accession>A0ABR3K666</accession>
<name>A0ABR3K666_TRISP</name>
<comment type="caution">
    <text evidence="2">The sequence shown here is derived from an EMBL/GenBank/DDBJ whole genome shotgun (WGS) entry which is preliminary data.</text>
</comment>
<gene>
    <name evidence="2" type="ORF">TSPI_10961</name>
</gene>
<protein>
    <submittedName>
        <fullName evidence="2">Semaphorin-4F</fullName>
    </submittedName>
</protein>
<organism evidence="2 3">
    <name type="scientific">Trichinella spiralis</name>
    <name type="common">Trichina worm</name>
    <dbReference type="NCBI Taxonomy" id="6334"/>
    <lineage>
        <taxon>Eukaryota</taxon>
        <taxon>Metazoa</taxon>
        <taxon>Ecdysozoa</taxon>
        <taxon>Nematoda</taxon>
        <taxon>Enoplea</taxon>
        <taxon>Dorylaimia</taxon>
        <taxon>Trichinellida</taxon>
        <taxon>Trichinellidae</taxon>
        <taxon>Trichinella</taxon>
    </lineage>
</organism>
<keyword evidence="3" id="KW-1185">Reference proteome</keyword>
<evidence type="ECO:0000313" key="3">
    <source>
        <dbReference type="Proteomes" id="UP001558632"/>
    </source>
</evidence>